<proteinExistence type="predicted"/>
<evidence type="ECO:0000256" key="1">
    <source>
        <dbReference type="SAM" id="Coils"/>
    </source>
</evidence>
<accession>A0A0P9NX14</accession>
<dbReference type="EMBL" id="LJQD01000536">
    <property type="protein sequence ID" value="KPW89775.1"/>
    <property type="molecule type" value="Genomic_DNA"/>
</dbReference>
<evidence type="ECO:0000313" key="2">
    <source>
        <dbReference type="EMBL" id="KPW89775.1"/>
    </source>
</evidence>
<gene>
    <name evidence="2" type="ORF">ALO79_04572</name>
</gene>
<comment type="caution">
    <text evidence="2">The sequence shown here is derived from an EMBL/GenBank/DDBJ whole genome shotgun (WGS) entry which is preliminary data.</text>
</comment>
<keyword evidence="1" id="KW-0175">Coiled coil</keyword>
<dbReference type="Proteomes" id="UP000050381">
    <property type="component" value="Unassembled WGS sequence"/>
</dbReference>
<evidence type="ECO:0000313" key="3">
    <source>
        <dbReference type="Proteomes" id="UP000050381"/>
    </source>
</evidence>
<sequence>MTTTTSRIIDDMRIHDAPTLLVKFGAEKAKARITAVGVHETMKEVTAQFDEYRPFLIPGRDQHDQKLRAMGCIQSDVTKSLRNYEATGRLLGELPSGLPVPEQYSNLFTWLMDLKREISAQAPDNELFKNPTGLVGYDFPKWREYISQYSADLLPLIDAMSERIKTDYPYYDHLQALGEVAHELVINSKGRSDHLATKLLELLPTICRPFTQAGRQAFELLQVALLSEVDADALVKAGWTPQHSEVIEVACLRSGLHIKAKGPRVEVVRISAYELNYTRLSQAMQRKYRAAQEAHKLEREAEVMAGRKQQLIDQADRKDALILKLRAGDITTEELRELEAL</sequence>
<dbReference type="RefSeq" id="WP_057434155.1">
    <property type="nucleotide sequence ID" value="NZ_LIIH01000091.1"/>
</dbReference>
<organism evidence="2 3">
    <name type="scientific">Pseudomonas syringae pv. castaneae</name>
    <dbReference type="NCBI Taxonomy" id="264450"/>
    <lineage>
        <taxon>Bacteria</taxon>
        <taxon>Pseudomonadati</taxon>
        <taxon>Pseudomonadota</taxon>
        <taxon>Gammaproteobacteria</taxon>
        <taxon>Pseudomonadales</taxon>
        <taxon>Pseudomonadaceae</taxon>
        <taxon>Pseudomonas</taxon>
        <taxon>Pseudomonas syringae</taxon>
    </lineage>
</organism>
<dbReference type="PATRIC" id="fig|264450.4.peg.5441"/>
<reference evidence="2 3" key="1">
    <citation type="submission" date="2015-09" db="EMBL/GenBank/DDBJ databases">
        <title>Genome announcement of multiple Pseudomonas syringae strains.</title>
        <authorList>
            <person name="Thakur S."/>
            <person name="Wang P.W."/>
            <person name="Gong Y."/>
            <person name="Weir B.S."/>
            <person name="Guttman D.S."/>
        </authorList>
    </citation>
    <scope>NUCLEOTIDE SEQUENCE [LARGE SCALE GENOMIC DNA]</scope>
    <source>
        <strain evidence="2 3">ICMP9419</strain>
    </source>
</reference>
<name>A0A0P9NX14_PSESX</name>
<dbReference type="AlphaFoldDB" id="A0A0P9NX14"/>
<feature type="coiled-coil region" evidence="1">
    <location>
        <begin position="280"/>
        <end position="314"/>
    </location>
</feature>
<protein>
    <submittedName>
        <fullName evidence="2">Uncharacterized protein</fullName>
    </submittedName>
</protein>